<dbReference type="AlphaFoldDB" id="A0AAJ0BMT5"/>
<keyword evidence="1" id="KW-0732">Signal</keyword>
<name>A0AAJ0BMT5_9PEZI</name>
<feature type="signal peptide" evidence="1">
    <location>
        <begin position="1"/>
        <end position="29"/>
    </location>
</feature>
<feature type="chain" id="PRO_5042603678" description="TRI14-like protein" evidence="1">
    <location>
        <begin position="30"/>
        <end position="375"/>
    </location>
</feature>
<protein>
    <recommendedName>
        <fullName evidence="4">TRI14-like protein</fullName>
    </recommendedName>
</protein>
<accession>A0AAJ0BMT5</accession>
<organism evidence="2 3">
    <name type="scientific">Echria macrotheca</name>
    <dbReference type="NCBI Taxonomy" id="438768"/>
    <lineage>
        <taxon>Eukaryota</taxon>
        <taxon>Fungi</taxon>
        <taxon>Dikarya</taxon>
        <taxon>Ascomycota</taxon>
        <taxon>Pezizomycotina</taxon>
        <taxon>Sordariomycetes</taxon>
        <taxon>Sordariomycetidae</taxon>
        <taxon>Sordariales</taxon>
        <taxon>Schizotheciaceae</taxon>
        <taxon>Echria</taxon>
    </lineage>
</organism>
<evidence type="ECO:0000313" key="2">
    <source>
        <dbReference type="EMBL" id="KAK1759934.1"/>
    </source>
</evidence>
<dbReference type="SUPFAM" id="SSF63829">
    <property type="entry name" value="Calcium-dependent phosphotriesterase"/>
    <property type="match status" value="1"/>
</dbReference>
<comment type="caution">
    <text evidence="2">The sequence shown here is derived from an EMBL/GenBank/DDBJ whole genome shotgun (WGS) entry which is preliminary data.</text>
</comment>
<dbReference type="InterPro" id="IPR015943">
    <property type="entry name" value="WD40/YVTN_repeat-like_dom_sf"/>
</dbReference>
<dbReference type="InterPro" id="IPR054550">
    <property type="entry name" value="Mala_s_1-like"/>
</dbReference>
<gene>
    <name evidence="2" type="ORF">QBC47DRAFT_373335</name>
</gene>
<reference evidence="2" key="1">
    <citation type="submission" date="2023-06" db="EMBL/GenBank/DDBJ databases">
        <title>Genome-scale phylogeny and comparative genomics of the fungal order Sordariales.</title>
        <authorList>
            <consortium name="Lawrence Berkeley National Laboratory"/>
            <person name="Hensen N."/>
            <person name="Bonometti L."/>
            <person name="Westerberg I."/>
            <person name="Brannstrom I.O."/>
            <person name="Guillou S."/>
            <person name="Cros-Aarteil S."/>
            <person name="Calhoun S."/>
            <person name="Haridas S."/>
            <person name="Kuo A."/>
            <person name="Mondo S."/>
            <person name="Pangilinan J."/>
            <person name="Riley R."/>
            <person name="Labutti K."/>
            <person name="Andreopoulos B."/>
            <person name="Lipzen A."/>
            <person name="Chen C."/>
            <person name="Yanf M."/>
            <person name="Daum C."/>
            <person name="Ng V."/>
            <person name="Clum A."/>
            <person name="Steindorff A."/>
            <person name="Ohm R."/>
            <person name="Martin F."/>
            <person name="Silar P."/>
            <person name="Natvig D."/>
            <person name="Lalanne C."/>
            <person name="Gautier V."/>
            <person name="Ament-Velasquez S.L."/>
            <person name="Kruys A."/>
            <person name="Hutchinson M.I."/>
            <person name="Powell A.J."/>
            <person name="Barry K."/>
            <person name="Miller A.N."/>
            <person name="Grigoriev I.V."/>
            <person name="Debuchy R."/>
            <person name="Gladieux P."/>
            <person name="Thoren M.H."/>
            <person name="Johannesson H."/>
        </authorList>
    </citation>
    <scope>NUCLEOTIDE SEQUENCE</scope>
    <source>
        <strain evidence="2">PSN4</strain>
    </source>
</reference>
<sequence length="375" mass="41143">MATPFFPIPVFALHILLLLTAPLLQITYALPSSRLPHRSLAHPPKDCPPFSGTFNIDYFQLYPENADWDTNSCTVWFGALWNATVAIYDPYTSTMVSLLSFPGTSYTGLDHIGGVAWDSSTGLITILSDPAKQWATAGADLSGDHLIMKYNPNTETLLWTLNITELTHGKYGGFQDVETDRRGNTYIVGTWPGTVLRVDKHGRAVRNWYLPDPMPPTTQKGFSGLAAVPGTEILLSNDGDGHLYRFDMRDDVGKPVHVPIIPPVFYNGTDAVYLPPRYGGKVLLVAVNRVGVQVLRSGDKTWQTAEYLGTIPTPKGSLYDGGVVTAAVQIGYPGSIYMIIDYTDFPWVLGTVAGNRTTFPMPDITDQIEQLLKSG</sequence>
<dbReference type="Proteomes" id="UP001239445">
    <property type="component" value="Unassembled WGS sequence"/>
</dbReference>
<evidence type="ECO:0008006" key="4">
    <source>
        <dbReference type="Google" id="ProtNLM"/>
    </source>
</evidence>
<dbReference type="CDD" id="cd12811">
    <property type="entry name" value="MALA"/>
    <property type="match status" value="1"/>
</dbReference>
<evidence type="ECO:0000313" key="3">
    <source>
        <dbReference type="Proteomes" id="UP001239445"/>
    </source>
</evidence>
<dbReference type="EMBL" id="MU839828">
    <property type="protein sequence ID" value="KAK1759934.1"/>
    <property type="molecule type" value="Genomic_DNA"/>
</dbReference>
<keyword evidence="3" id="KW-1185">Reference proteome</keyword>
<dbReference type="Gene3D" id="2.130.10.10">
    <property type="entry name" value="YVTN repeat-like/Quinoprotein amine dehydrogenase"/>
    <property type="match status" value="1"/>
</dbReference>
<proteinExistence type="predicted"/>
<evidence type="ECO:0000256" key="1">
    <source>
        <dbReference type="SAM" id="SignalP"/>
    </source>
</evidence>